<dbReference type="AlphaFoldDB" id="A0A448WKB5"/>
<evidence type="ECO:0000313" key="2">
    <source>
        <dbReference type="EMBL" id="VEL13848.1"/>
    </source>
</evidence>
<protein>
    <submittedName>
        <fullName evidence="2">Uncharacterized protein</fullName>
    </submittedName>
</protein>
<keyword evidence="3" id="KW-1185">Reference proteome</keyword>
<accession>A0A448WKB5</accession>
<feature type="region of interest" description="Disordered" evidence="1">
    <location>
        <begin position="46"/>
        <end position="65"/>
    </location>
</feature>
<evidence type="ECO:0000256" key="1">
    <source>
        <dbReference type="SAM" id="MobiDB-lite"/>
    </source>
</evidence>
<evidence type="ECO:0000313" key="3">
    <source>
        <dbReference type="Proteomes" id="UP000784294"/>
    </source>
</evidence>
<gene>
    <name evidence="2" type="ORF">PXEA_LOCUS7288</name>
</gene>
<reference evidence="2" key="1">
    <citation type="submission" date="2018-11" db="EMBL/GenBank/DDBJ databases">
        <authorList>
            <consortium name="Pathogen Informatics"/>
        </authorList>
    </citation>
    <scope>NUCLEOTIDE SEQUENCE</scope>
</reference>
<dbReference type="EMBL" id="CAAALY010019131">
    <property type="protein sequence ID" value="VEL13848.1"/>
    <property type="molecule type" value="Genomic_DNA"/>
</dbReference>
<proteinExistence type="predicted"/>
<comment type="caution">
    <text evidence="2">The sequence shown here is derived from an EMBL/GenBank/DDBJ whole genome shotgun (WGS) entry which is preliminary data.</text>
</comment>
<dbReference type="Proteomes" id="UP000784294">
    <property type="component" value="Unassembled WGS sequence"/>
</dbReference>
<organism evidence="2 3">
    <name type="scientific">Protopolystoma xenopodis</name>
    <dbReference type="NCBI Taxonomy" id="117903"/>
    <lineage>
        <taxon>Eukaryota</taxon>
        <taxon>Metazoa</taxon>
        <taxon>Spiralia</taxon>
        <taxon>Lophotrochozoa</taxon>
        <taxon>Platyhelminthes</taxon>
        <taxon>Monogenea</taxon>
        <taxon>Polyopisthocotylea</taxon>
        <taxon>Polystomatidea</taxon>
        <taxon>Polystomatidae</taxon>
        <taxon>Protopolystoma</taxon>
    </lineage>
</organism>
<sequence>MANRTDDADYDAGETFENVPSRLSDAGNHGNHDGRRLRTRCALLSRPDNKTMLRQRGQPSSINRNETAAIPEATTSWSSYLQERLKTWLKDALGVCVSNDEMENWRMN</sequence>
<feature type="region of interest" description="Disordered" evidence="1">
    <location>
        <begin position="1"/>
        <end position="36"/>
    </location>
</feature>
<name>A0A448WKB5_9PLAT</name>